<accession>A0A1H2PR28</accession>
<proteinExistence type="predicted"/>
<dbReference type="EMBL" id="FNLO01000007">
    <property type="protein sequence ID" value="SDV49328.1"/>
    <property type="molecule type" value="Genomic_DNA"/>
</dbReference>
<reference evidence="3" key="1">
    <citation type="submission" date="2016-09" db="EMBL/GenBank/DDBJ databases">
        <authorList>
            <person name="Varghese N."/>
            <person name="Submissions S."/>
        </authorList>
    </citation>
    <scope>NUCLEOTIDE SEQUENCE [LARGE SCALE GENOMIC DNA]</scope>
    <source>
        <strain evidence="3">JS23</strain>
    </source>
</reference>
<dbReference type="AlphaFoldDB" id="A0A1H2PR28"/>
<sequence length="54" mass="6098">MQGGVLRPDELRQRRDRCGDYHPTLIPLKVTGRAGEAAGRVRVQPLRQPAPFNF</sequence>
<name>A0A1H2PR28_9BURK</name>
<protein>
    <submittedName>
        <fullName evidence="2">Uncharacterized protein</fullName>
    </submittedName>
</protein>
<evidence type="ECO:0000313" key="3">
    <source>
        <dbReference type="Proteomes" id="UP000243719"/>
    </source>
</evidence>
<dbReference type="Proteomes" id="UP000243719">
    <property type="component" value="Unassembled WGS sequence"/>
</dbReference>
<keyword evidence="3" id="KW-1185">Reference proteome</keyword>
<evidence type="ECO:0000256" key="1">
    <source>
        <dbReference type="SAM" id="MobiDB-lite"/>
    </source>
</evidence>
<organism evidence="2 3">
    <name type="scientific">Chitinasiproducens palmae</name>
    <dbReference type="NCBI Taxonomy" id="1770053"/>
    <lineage>
        <taxon>Bacteria</taxon>
        <taxon>Pseudomonadati</taxon>
        <taxon>Pseudomonadota</taxon>
        <taxon>Betaproteobacteria</taxon>
        <taxon>Burkholderiales</taxon>
        <taxon>Burkholderiaceae</taxon>
        <taxon>Chitinasiproducens</taxon>
    </lineage>
</organism>
<feature type="region of interest" description="Disordered" evidence="1">
    <location>
        <begin position="1"/>
        <end position="21"/>
    </location>
</feature>
<gene>
    <name evidence="2" type="ORF">SAMN05216551_107247</name>
</gene>
<evidence type="ECO:0000313" key="2">
    <source>
        <dbReference type="EMBL" id="SDV49328.1"/>
    </source>
</evidence>
<feature type="compositionally biased region" description="Basic and acidic residues" evidence="1">
    <location>
        <begin position="7"/>
        <end position="20"/>
    </location>
</feature>